<dbReference type="Proteomes" id="UP000027361">
    <property type="component" value="Unassembled WGS sequence"/>
</dbReference>
<evidence type="ECO:0000313" key="1">
    <source>
        <dbReference type="EMBL" id="KDN40962.1"/>
    </source>
</evidence>
<proteinExistence type="predicted"/>
<dbReference type="InParanoid" id="A0A066VGV8"/>
<sequence length="88" mass="9339">MATLSREATRSKAMVAHRVGASTHSWGRKACGLRLMVIAVLVRAGYPQGQQMGMTPLQQKQASAKDKHGCCGPCAACCVRPCESPPNV</sequence>
<dbReference type="EMBL" id="JMSN01000085">
    <property type="protein sequence ID" value="KDN40962.1"/>
    <property type="molecule type" value="Genomic_DNA"/>
</dbReference>
<comment type="caution">
    <text evidence="1">The sequence shown here is derived from an EMBL/GenBank/DDBJ whole genome shotgun (WGS) entry which is preliminary data.</text>
</comment>
<dbReference type="RefSeq" id="XP_013241552.1">
    <property type="nucleotide sequence ID" value="XM_013386098.1"/>
</dbReference>
<evidence type="ECO:0000313" key="2">
    <source>
        <dbReference type="Proteomes" id="UP000027361"/>
    </source>
</evidence>
<keyword evidence="2" id="KW-1185">Reference proteome</keyword>
<gene>
    <name evidence="1" type="ORF">K437DRAFT_258465</name>
</gene>
<dbReference type="STRING" id="1037660.A0A066VGV8"/>
<accession>A0A066VGV8</accession>
<dbReference type="GeneID" id="25264990"/>
<dbReference type="HOGENOM" id="CLU_2470657_0_0_1"/>
<name>A0A066VGV8_TILAU</name>
<dbReference type="AlphaFoldDB" id="A0A066VGV8"/>
<reference evidence="1 2" key="1">
    <citation type="submission" date="2014-05" db="EMBL/GenBank/DDBJ databases">
        <title>Draft genome sequence of a rare smut relative, Tilletiaria anomala UBC 951.</title>
        <authorList>
            <consortium name="DOE Joint Genome Institute"/>
            <person name="Toome M."/>
            <person name="Kuo A."/>
            <person name="Henrissat B."/>
            <person name="Lipzen A."/>
            <person name="Tritt A."/>
            <person name="Yoshinaga Y."/>
            <person name="Zane M."/>
            <person name="Barry K."/>
            <person name="Grigoriev I.V."/>
            <person name="Spatafora J.W."/>
            <person name="Aimea M.C."/>
        </authorList>
    </citation>
    <scope>NUCLEOTIDE SEQUENCE [LARGE SCALE GENOMIC DNA]</scope>
    <source>
        <strain evidence="1 2">UBC 951</strain>
    </source>
</reference>
<protein>
    <submittedName>
        <fullName evidence="1">Uncharacterized protein</fullName>
    </submittedName>
</protein>
<organism evidence="1 2">
    <name type="scientific">Tilletiaria anomala (strain ATCC 24038 / CBS 436.72 / UBC 951)</name>
    <dbReference type="NCBI Taxonomy" id="1037660"/>
    <lineage>
        <taxon>Eukaryota</taxon>
        <taxon>Fungi</taxon>
        <taxon>Dikarya</taxon>
        <taxon>Basidiomycota</taxon>
        <taxon>Ustilaginomycotina</taxon>
        <taxon>Exobasidiomycetes</taxon>
        <taxon>Georgefischeriales</taxon>
        <taxon>Tilletiariaceae</taxon>
        <taxon>Tilletiaria</taxon>
    </lineage>
</organism>